<name>A0A7S4UR74_GUITH</name>
<accession>A0A7S4UR74</accession>
<feature type="domain" description="UDP-glucose/GDP-mannose dehydrogenase C-terminal" evidence="1">
    <location>
        <begin position="26"/>
        <end position="142"/>
    </location>
</feature>
<proteinExistence type="predicted"/>
<protein>
    <recommendedName>
        <fullName evidence="1">UDP-glucose/GDP-mannose dehydrogenase C-terminal domain-containing protein</fullName>
    </recommendedName>
</protein>
<dbReference type="SUPFAM" id="SSF52413">
    <property type="entry name" value="UDP-glucose/GDP-mannose dehydrogenase C-terminal domain"/>
    <property type="match status" value="1"/>
</dbReference>
<dbReference type="GO" id="GO:0000271">
    <property type="term" value="P:polysaccharide biosynthetic process"/>
    <property type="evidence" value="ECO:0007669"/>
    <property type="project" value="InterPro"/>
</dbReference>
<dbReference type="EMBL" id="HBKN01037456">
    <property type="protein sequence ID" value="CAE2324433.1"/>
    <property type="molecule type" value="Transcribed_RNA"/>
</dbReference>
<organism evidence="2">
    <name type="scientific">Guillardia theta</name>
    <name type="common">Cryptophyte</name>
    <name type="synonym">Cryptomonas phi</name>
    <dbReference type="NCBI Taxonomy" id="55529"/>
    <lineage>
        <taxon>Eukaryota</taxon>
        <taxon>Cryptophyceae</taxon>
        <taxon>Pyrenomonadales</taxon>
        <taxon>Geminigeraceae</taxon>
        <taxon>Guillardia</taxon>
    </lineage>
</organism>
<evidence type="ECO:0000313" key="2">
    <source>
        <dbReference type="EMBL" id="CAE2324433.1"/>
    </source>
</evidence>
<dbReference type="GO" id="GO:0051287">
    <property type="term" value="F:NAD binding"/>
    <property type="evidence" value="ECO:0007669"/>
    <property type="project" value="InterPro"/>
</dbReference>
<reference evidence="2" key="1">
    <citation type="submission" date="2021-01" db="EMBL/GenBank/DDBJ databases">
        <authorList>
            <person name="Corre E."/>
            <person name="Pelletier E."/>
            <person name="Niang G."/>
            <person name="Scheremetjew M."/>
            <person name="Finn R."/>
            <person name="Kale V."/>
            <person name="Holt S."/>
            <person name="Cochrane G."/>
            <person name="Meng A."/>
            <person name="Brown T."/>
            <person name="Cohen L."/>
        </authorList>
    </citation>
    <scope>NUCLEOTIDE SEQUENCE</scope>
    <source>
        <strain evidence="2">CCMP 2712</strain>
    </source>
</reference>
<dbReference type="PANTHER" id="PTHR43491:SF1">
    <property type="entry name" value="UDP-N-ACETYL-D-MANNOSAMINE DEHYDROGENASE"/>
    <property type="match status" value="1"/>
</dbReference>
<dbReference type="InterPro" id="IPR028359">
    <property type="entry name" value="UDP_ManNAc/GlcNAc_DH"/>
</dbReference>
<dbReference type="InterPro" id="IPR036220">
    <property type="entry name" value="UDP-Glc/GDP-Man_DH_C_sf"/>
</dbReference>
<dbReference type="GO" id="GO:0016616">
    <property type="term" value="F:oxidoreductase activity, acting on the CH-OH group of donors, NAD or NADP as acceptor"/>
    <property type="evidence" value="ECO:0007669"/>
    <property type="project" value="InterPro"/>
</dbReference>
<dbReference type="GO" id="GO:0016628">
    <property type="term" value="F:oxidoreductase activity, acting on the CH-CH group of donors, NAD or NADP as acceptor"/>
    <property type="evidence" value="ECO:0007669"/>
    <property type="project" value="InterPro"/>
</dbReference>
<dbReference type="Gene3D" id="3.40.50.720">
    <property type="entry name" value="NAD(P)-binding Rossmann-like Domain"/>
    <property type="match status" value="1"/>
</dbReference>
<dbReference type="InterPro" id="IPR014027">
    <property type="entry name" value="UDP-Glc/GDP-Man_DH_C"/>
</dbReference>
<sequence length="151" mass="16701">MPSYVVQHVQMALNDDKKPLNGSKILLLGIAYKANIGDTRESPAFVIWKLLEESKASVSYYDPLVPKIKGHLSSQFQFLKGRTGIPDDELPGELATSDCVVVITPHSFFKQQDAVGGRQCIIQPALQTYNGPVVDTRNWVPASWGLKVYKA</sequence>
<dbReference type="Pfam" id="PF03720">
    <property type="entry name" value="UDPG_MGDP_dh_C"/>
    <property type="match status" value="1"/>
</dbReference>
<dbReference type="PANTHER" id="PTHR43491">
    <property type="entry name" value="UDP-N-ACETYL-D-MANNOSAMINE DEHYDROGENASE"/>
    <property type="match status" value="1"/>
</dbReference>
<dbReference type="AlphaFoldDB" id="A0A7S4UR74"/>
<evidence type="ECO:0000259" key="1">
    <source>
        <dbReference type="SMART" id="SM00984"/>
    </source>
</evidence>
<gene>
    <name evidence="2" type="ORF">GTHE00462_LOCUS29370</name>
</gene>
<dbReference type="SMART" id="SM00984">
    <property type="entry name" value="UDPG_MGDP_dh_C"/>
    <property type="match status" value="1"/>
</dbReference>